<evidence type="ECO:0000313" key="3">
    <source>
        <dbReference type="EMBL" id="CCE70584.1"/>
    </source>
</evidence>
<dbReference type="PIR" id="G75096">
    <property type="entry name" value="G75096"/>
</dbReference>
<evidence type="ECO:0000313" key="5">
    <source>
        <dbReference type="Proteomes" id="UP000009139"/>
    </source>
</evidence>
<proteinExistence type="predicted"/>
<dbReference type="KEGG" id="pab:PAB0777"/>
<dbReference type="RefSeq" id="WP_010868282.1">
    <property type="nucleotide sequence ID" value="NC_000868.1"/>
</dbReference>
<dbReference type="EMBL" id="AJ248286">
    <property type="protein sequence ID" value="CAB50076.1"/>
    <property type="molecule type" value="Genomic_DNA"/>
</dbReference>
<gene>
    <name evidence="2" type="ordered locus">PAB0777</name>
</gene>
<dbReference type="AlphaFoldDB" id="Q9UZI1"/>
<dbReference type="eggNOG" id="arCOG02121">
    <property type="taxonomic scope" value="Archaea"/>
</dbReference>
<dbReference type="InterPro" id="IPR002716">
    <property type="entry name" value="PIN_dom"/>
</dbReference>
<organism evidence="2 4">
    <name type="scientific">Pyrococcus abyssi (strain GE5 / Orsay)</name>
    <dbReference type="NCBI Taxonomy" id="272844"/>
    <lineage>
        <taxon>Archaea</taxon>
        <taxon>Methanobacteriati</taxon>
        <taxon>Methanobacteriota</taxon>
        <taxon>Thermococci</taxon>
        <taxon>Thermococcales</taxon>
        <taxon>Thermococcaceae</taxon>
        <taxon>Pyrococcus</taxon>
    </lineage>
</organism>
<accession>Q9UZI1</accession>
<protein>
    <recommendedName>
        <fullName evidence="1">PIN domain-containing protein</fullName>
    </recommendedName>
</protein>
<reference evidence="2" key="3">
    <citation type="journal article" date="2001" name="Genome Res.">
        <title>Genome evolution at the genus level: comparison of three complete genomes of hyperthermophilic archaea.</title>
        <authorList>
            <person name="Lecompte O."/>
            <person name="Ripp R."/>
            <person name="Puzos-Barbe V."/>
            <person name="Duprat S."/>
            <person name="Heilig R."/>
            <person name="Dietrich J."/>
            <person name="Thierry J.C."/>
            <person name="Poch O."/>
        </authorList>
    </citation>
    <scope>NUCLEOTIDE SEQUENCE</scope>
    <source>
        <strain evidence="2">Orsay</strain>
    </source>
</reference>
<sequence length="106" mass="12502">MKLLFPDYLLNELEEHKTEIMRKAKVNEEGFRIILDLLLENVKIVPKETYMDKMEEALKIVGRIDKDDAPYFALALKINAGIWSYDKSYSTKEKSKFSQRRNSLRS</sequence>
<name>Q9UZI1_PYRAB</name>
<reference evidence="2 4" key="4">
    <citation type="journal article" date="2003" name="Mol. Microbiol.">
        <title>An integrated analysis of the genome of the hyperthermophilic archaeon Pyrococcus abyssi.</title>
        <authorList>
            <person name="Cohen G."/>
            <person name="Barbe V."/>
            <person name="Flament D."/>
            <person name="Galperin M."/>
            <person name="Heilig R."/>
            <person name="Ripp R."/>
            <person name="Lecompte O."/>
            <person name="Prieur D."/>
            <person name="Poch O."/>
            <person name="Quellerou J."/>
            <person name="Thierry J.C."/>
            <person name="Van der Oost J."/>
            <person name="Weissenbach J."/>
            <person name="Zivanovic Y."/>
            <person name="Forterre P."/>
        </authorList>
    </citation>
    <scope>NUCLEOTIDE SEQUENCE [LARGE SCALE GENOMIC DNA]</scope>
    <source>
        <strain evidence="4">GE5 / Orsay</strain>
        <strain evidence="2">Orsay</strain>
    </source>
</reference>
<evidence type="ECO:0000313" key="2">
    <source>
        <dbReference type="EMBL" id="CAB50076.1"/>
    </source>
</evidence>
<dbReference type="SUPFAM" id="SSF88723">
    <property type="entry name" value="PIN domain-like"/>
    <property type="match status" value="1"/>
</dbReference>
<evidence type="ECO:0000313" key="4">
    <source>
        <dbReference type="Proteomes" id="UP000000810"/>
    </source>
</evidence>
<dbReference type="Proteomes" id="UP000000810">
    <property type="component" value="Chromosome"/>
</dbReference>
<reference evidence="2" key="2">
    <citation type="journal article" date="2000" name="J. Mol. Biol.">
        <title>Archaeal homologs of eukaryotic methylation guide small nucleolar RNAs: lessons from the Pyrococcus genomes.</title>
        <authorList>
            <person name="Gaspin C."/>
            <person name="Cavaille J."/>
            <person name="Erauso G."/>
        </authorList>
    </citation>
    <scope>NUCLEOTIDE SEQUENCE</scope>
    <source>
        <strain evidence="2">Orsay</strain>
    </source>
</reference>
<dbReference type="Proteomes" id="UP000009139">
    <property type="component" value="Chromosome"/>
</dbReference>
<dbReference type="HOGENOM" id="CLU_147223_1_1_2"/>
<evidence type="ECO:0000259" key="1">
    <source>
        <dbReference type="Pfam" id="PF10130"/>
    </source>
</evidence>
<keyword evidence="4" id="KW-1185">Reference proteome</keyword>
<reference evidence="2" key="1">
    <citation type="submission" date="1999-07" db="EMBL/GenBank/DDBJ databases">
        <authorList>
            <person name="Genoscope"/>
        </authorList>
    </citation>
    <scope>NUCLEOTIDE SEQUENCE</scope>
    <source>
        <strain evidence="2">Orsay</strain>
    </source>
</reference>
<feature type="domain" description="PIN" evidence="1">
    <location>
        <begin position="2"/>
        <end position="90"/>
    </location>
</feature>
<dbReference type="Pfam" id="PF10130">
    <property type="entry name" value="PIN_2"/>
    <property type="match status" value="1"/>
</dbReference>
<dbReference type="PATRIC" id="fig|272844.11.peg.1227"/>
<dbReference type="EMBL" id="HE613800">
    <property type="protein sequence ID" value="CCE70584.1"/>
    <property type="molecule type" value="Genomic_DNA"/>
</dbReference>
<reference evidence="3 5" key="5">
    <citation type="journal article" date="2012" name="Curr. Microbiol.">
        <title>Re-annotation of two hyperthermophilic archaea Pyrococcus abyssi GE5 and Pyrococcus furiosus DSM 3638.</title>
        <authorList>
            <person name="Gao J."/>
            <person name="Wang J."/>
        </authorList>
    </citation>
    <scope>GENOME REANNOTATION</scope>
    <source>
        <strain evidence="3">GE5</strain>
        <strain evidence="5">GE5 / Orsay</strain>
    </source>
</reference>
<dbReference type="InterPro" id="IPR029060">
    <property type="entry name" value="PIN-like_dom_sf"/>
</dbReference>
<dbReference type="OrthoDB" id="358928at2157"/>